<dbReference type="Gene3D" id="3.60.40.10">
    <property type="entry name" value="PPM-type phosphatase domain"/>
    <property type="match status" value="1"/>
</dbReference>
<dbReference type="PANTHER" id="PTHR43156">
    <property type="entry name" value="STAGE II SPORULATION PROTEIN E-RELATED"/>
    <property type="match status" value="1"/>
</dbReference>
<name>A0A917SW15_9ACTN</name>
<dbReference type="GO" id="GO:0016791">
    <property type="term" value="F:phosphatase activity"/>
    <property type="evidence" value="ECO:0007669"/>
    <property type="project" value="TreeGrafter"/>
</dbReference>
<dbReference type="EMBL" id="BMNA01000003">
    <property type="protein sequence ID" value="GGM00627.1"/>
    <property type="molecule type" value="Genomic_DNA"/>
</dbReference>
<proteinExistence type="predicted"/>
<dbReference type="PANTHER" id="PTHR43156:SF2">
    <property type="entry name" value="STAGE II SPORULATION PROTEIN E"/>
    <property type="match status" value="1"/>
</dbReference>
<reference evidence="3" key="2">
    <citation type="submission" date="2020-09" db="EMBL/GenBank/DDBJ databases">
        <authorList>
            <person name="Sun Q."/>
            <person name="Zhou Y."/>
        </authorList>
    </citation>
    <scope>NUCLEOTIDE SEQUENCE</scope>
    <source>
        <strain evidence="3">CGMCC 4.7308</strain>
    </source>
</reference>
<dbReference type="InterPro" id="IPR052016">
    <property type="entry name" value="Bact_Sigma-Reg"/>
</dbReference>
<evidence type="ECO:0000259" key="2">
    <source>
        <dbReference type="SMART" id="SM00331"/>
    </source>
</evidence>
<keyword evidence="1" id="KW-0378">Hydrolase</keyword>
<dbReference type="AlphaFoldDB" id="A0A917SW15"/>
<dbReference type="Pfam" id="PF07228">
    <property type="entry name" value="SpoIIE"/>
    <property type="match status" value="1"/>
</dbReference>
<keyword evidence="4" id="KW-1185">Reference proteome</keyword>
<organism evidence="3 4">
    <name type="scientific">Nakamurella endophytica</name>
    <dbReference type="NCBI Taxonomy" id="1748367"/>
    <lineage>
        <taxon>Bacteria</taxon>
        <taxon>Bacillati</taxon>
        <taxon>Actinomycetota</taxon>
        <taxon>Actinomycetes</taxon>
        <taxon>Nakamurellales</taxon>
        <taxon>Nakamurellaceae</taxon>
        <taxon>Nakamurella</taxon>
    </lineage>
</organism>
<evidence type="ECO:0000256" key="1">
    <source>
        <dbReference type="ARBA" id="ARBA00022801"/>
    </source>
</evidence>
<accession>A0A917SW15</accession>
<reference evidence="3" key="1">
    <citation type="journal article" date="2014" name="Int. J. Syst. Evol. Microbiol.">
        <title>Complete genome sequence of Corynebacterium casei LMG S-19264T (=DSM 44701T), isolated from a smear-ripened cheese.</title>
        <authorList>
            <consortium name="US DOE Joint Genome Institute (JGI-PGF)"/>
            <person name="Walter F."/>
            <person name="Albersmeier A."/>
            <person name="Kalinowski J."/>
            <person name="Ruckert C."/>
        </authorList>
    </citation>
    <scope>NUCLEOTIDE SEQUENCE</scope>
    <source>
        <strain evidence="3">CGMCC 4.7308</strain>
    </source>
</reference>
<comment type="caution">
    <text evidence="3">The sequence shown here is derived from an EMBL/GenBank/DDBJ whole genome shotgun (WGS) entry which is preliminary data.</text>
</comment>
<sequence>MSSPAAADERVGPDSLSVLDRAWELVRSLEESRNRVVEELVDSNDRIADLRALIEVPVGSLDEDSALQTILDVAVELTRSDCAVLLHDGAVTSVGDAAAVGTLTRRMAGLPAGLVAEPRSVPIFGGTAVVGACGPVTGAVLGVARLGGPEYSTGDLQLIEAVVAAAEKMVTLTRLHRAGVQRAAIEREHQLACTLAQAVLPTSPPDVPGLRIFTHTSPARQAGGDFIAFENVGGALWFAVGDVAGKGLPAAVVMTRAISAVRVAFHTHADDDPAGALAAVGRELYDFLSDIGLFVTMTIGVHRPGRPAALLCNAGHSPVLSWAGDRCSTVPATMPPLGVVPDSRGRTQAVPLGREDLLLIGSDGLVDQQGPTGAQFGYDTLEQVFAESAALPVDVLGPALLAAVDQHADGTAASDDCTLVLLRGV</sequence>
<feature type="domain" description="PPM-type phosphatase" evidence="2">
    <location>
        <begin position="207"/>
        <end position="424"/>
    </location>
</feature>
<dbReference type="RefSeq" id="WP_188941409.1">
    <property type="nucleotide sequence ID" value="NZ_BMNA01000003.1"/>
</dbReference>
<dbReference type="InterPro" id="IPR036457">
    <property type="entry name" value="PPM-type-like_dom_sf"/>
</dbReference>
<evidence type="ECO:0000313" key="4">
    <source>
        <dbReference type="Proteomes" id="UP000655208"/>
    </source>
</evidence>
<dbReference type="Proteomes" id="UP000655208">
    <property type="component" value="Unassembled WGS sequence"/>
</dbReference>
<dbReference type="SUPFAM" id="SSF81606">
    <property type="entry name" value="PP2C-like"/>
    <property type="match status" value="1"/>
</dbReference>
<protein>
    <recommendedName>
        <fullName evidence="2">PPM-type phosphatase domain-containing protein</fullName>
    </recommendedName>
</protein>
<evidence type="ECO:0000313" key="3">
    <source>
        <dbReference type="EMBL" id="GGM00627.1"/>
    </source>
</evidence>
<dbReference type="InterPro" id="IPR001932">
    <property type="entry name" value="PPM-type_phosphatase-like_dom"/>
</dbReference>
<gene>
    <name evidence="3" type="ORF">GCM10011594_20930</name>
</gene>
<dbReference type="SMART" id="SM00331">
    <property type="entry name" value="PP2C_SIG"/>
    <property type="match status" value="1"/>
</dbReference>